<name>A0A2H1WPW7_SPOFR</name>
<sequence>MDCYSLFSLKLEKGWTDLAYFGLELFVIVQETRTLKFISYYMELITQMVKSGCTLYSGITVTVMFRVISLNLWLGVEGTAKRLCSGGQKVRILKSYNPVPALQLVTILQSRQLSNDGWKPPGKQTDVSPDGCWGIGDWEDWEGGNWAVGNLTHTTKHNASVALRRFSVRPWCHSGRAGPFMPKHGSPTLKKHTCASVVKINLREDSGTVVTCGRATCTARLVVPLTGAEGGHRGGFSVVKIPHSLVFYPQKARRLLKVSPRHKKGGEDKMADVRIFSSFNSDLVVREKCCVLICSGSTSIQSTSITTLIYNDEKYGIGVGGAWSLELCSVYGNRLTLYYMGLITQMVKSGCTFYNGITCLNVQAKRSLKVSVHRRASYVSHATDFSLSCIESHTTASADPHRTDRIISNVYMRCVLMTLYEIRTMRAMRASGRLP</sequence>
<reference evidence="1" key="1">
    <citation type="submission" date="2016-07" db="EMBL/GenBank/DDBJ databases">
        <authorList>
            <person name="Bretaudeau A."/>
        </authorList>
    </citation>
    <scope>NUCLEOTIDE SEQUENCE</scope>
    <source>
        <strain evidence="1">Rice</strain>
        <tissue evidence="1">Whole body</tissue>
    </source>
</reference>
<accession>A0A2H1WPW7</accession>
<dbReference type="EMBL" id="ODYU01010171">
    <property type="protein sequence ID" value="SOQ55109.1"/>
    <property type="molecule type" value="Genomic_DNA"/>
</dbReference>
<organism evidence="1">
    <name type="scientific">Spodoptera frugiperda</name>
    <name type="common">Fall armyworm</name>
    <dbReference type="NCBI Taxonomy" id="7108"/>
    <lineage>
        <taxon>Eukaryota</taxon>
        <taxon>Metazoa</taxon>
        <taxon>Ecdysozoa</taxon>
        <taxon>Arthropoda</taxon>
        <taxon>Hexapoda</taxon>
        <taxon>Insecta</taxon>
        <taxon>Pterygota</taxon>
        <taxon>Neoptera</taxon>
        <taxon>Endopterygota</taxon>
        <taxon>Lepidoptera</taxon>
        <taxon>Glossata</taxon>
        <taxon>Ditrysia</taxon>
        <taxon>Noctuoidea</taxon>
        <taxon>Noctuidae</taxon>
        <taxon>Amphipyrinae</taxon>
        <taxon>Spodoptera</taxon>
    </lineage>
</organism>
<gene>
    <name evidence="1" type="ORF">SFRICE_006250</name>
</gene>
<evidence type="ECO:0000313" key="1">
    <source>
        <dbReference type="EMBL" id="SOQ55109.1"/>
    </source>
</evidence>
<protein>
    <submittedName>
        <fullName evidence="1">SFRICE_006250</fullName>
    </submittedName>
</protein>
<dbReference type="AlphaFoldDB" id="A0A2H1WPW7"/>
<proteinExistence type="predicted"/>